<feature type="transmembrane region" description="Helical" evidence="6">
    <location>
        <begin position="278"/>
        <end position="297"/>
    </location>
</feature>
<evidence type="ECO:0000256" key="6">
    <source>
        <dbReference type="SAM" id="Phobius"/>
    </source>
</evidence>
<feature type="transmembrane region" description="Helical" evidence="6">
    <location>
        <begin position="318"/>
        <end position="337"/>
    </location>
</feature>
<name>A0A0D2ERY3_CLAB1</name>
<evidence type="ECO:0000256" key="2">
    <source>
        <dbReference type="ARBA" id="ARBA00022692"/>
    </source>
</evidence>
<dbReference type="PROSITE" id="PS50850">
    <property type="entry name" value="MFS"/>
    <property type="match status" value="1"/>
</dbReference>
<feature type="compositionally biased region" description="Basic and acidic residues" evidence="5">
    <location>
        <begin position="558"/>
        <end position="570"/>
    </location>
</feature>
<evidence type="ECO:0000256" key="3">
    <source>
        <dbReference type="ARBA" id="ARBA00022989"/>
    </source>
</evidence>
<feature type="transmembrane region" description="Helical" evidence="6">
    <location>
        <begin position="123"/>
        <end position="139"/>
    </location>
</feature>
<dbReference type="Gene3D" id="1.20.1250.20">
    <property type="entry name" value="MFS general substrate transporter like domains"/>
    <property type="match status" value="1"/>
</dbReference>
<dbReference type="Proteomes" id="UP000053789">
    <property type="component" value="Unassembled WGS sequence"/>
</dbReference>
<evidence type="ECO:0000256" key="5">
    <source>
        <dbReference type="SAM" id="MobiDB-lite"/>
    </source>
</evidence>
<dbReference type="GeneID" id="27699451"/>
<dbReference type="InterPro" id="IPR020846">
    <property type="entry name" value="MFS_dom"/>
</dbReference>
<dbReference type="SUPFAM" id="SSF103473">
    <property type="entry name" value="MFS general substrate transporter"/>
    <property type="match status" value="1"/>
</dbReference>
<evidence type="ECO:0000256" key="4">
    <source>
        <dbReference type="ARBA" id="ARBA00023136"/>
    </source>
</evidence>
<evidence type="ECO:0000313" key="9">
    <source>
        <dbReference type="Proteomes" id="UP000053789"/>
    </source>
</evidence>
<dbReference type="PANTHER" id="PTHR23501">
    <property type="entry name" value="MAJOR FACILITATOR SUPERFAMILY"/>
    <property type="match status" value="1"/>
</dbReference>
<feature type="transmembrane region" description="Helical" evidence="6">
    <location>
        <begin position="181"/>
        <end position="204"/>
    </location>
</feature>
<feature type="transmembrane region" description="Helical" evidence="6">
    <location>
        <begin position="357"/>
        <end position="375"/>
    </location>
</feature>
<evidence type="ECO:0000259" key="7">
    <source>
        <dbReference type="PROSITE" id="PS50850"/>
    </source>
</evidence>
<feature type="region of interest" description="Disordered" evidence="5">
    <location>
        <begin position="558"/>
        <end position="583"/>
    </location>
</feature>
<accession>A0A0D2ERY3</accession>
<feature type="transmembrane region" description="Helical" evidence="6">
    <location>
        <begin position="54"/>
        <end position="74"/>
    </location>
</feature>
<keyword evidence="4 6" id="KW-0472">Membrane</keyword>
<organism evidence="8 9">
    <name type="scientific">Cladophialophora bantiana (strain ATCC 10958 / CBS 173.52 / CDC B-1940 / NIH 8579)</name>
    <name type="common">Xylohypha bantiana</name>
    <dbReference type="NCBI Taxonomy" id="1442370"/>
    <lineage>
        <taxon>Eukaryota</taxon>
        <taxon>Fungi</taxon>
        <taxon>Dikarya</taxon>
        <taxon>Ascomycota</taxon>
        <taxon>Pezizomycotina</taxon>
        <taxon>Eurotiomycetes</taxon>
        <taxon>Chaetothyriomycetidae</taxon>
        <taxon>Chaetothyriales</taxon>
        <taxon>Herpotrichiellaceae</taxon>
        <taxon>Cladophialophora</taxon>
    </lineage>
</organism>
<reference evidence="8" key="1">
    <citation type="submission" date="2015-01" db="EMBL/GenBank/DDBJ databases">
        <title>The Genome Sequence of Cladophialophora bantiana CBS 173.52.</title>
        <authorList>
            <consortium name="The Broad Institute Genomics Platform"/>
            <person name="Cuomo C."/>
            <person name="de Hoog S."/>
            <person name="Gorbushina A."/>
            <person name="Stielow B."/>
            <person name="Teixiera M."/>
            <person name="Abouelleil A."/>
            <person name="Chapman S.B."/>
            <person name="Priest M."/>
            <person name="Young S.K."/>
            <person name="Wortman J."/>
            <person name="Nusbaum C."/>
            <person name="Birren B."/>
        </authorList>
    </citation>
    <scope>NUCLEOTIDE SEQUENCE [LARGE SCALE GENOMIC DNA]</scope>
    <source>
        <strain evidence="8">CBS 173.52</strain>
    </source>
</reference>
<feature type="compositionally biased region" description="Basic and acidic residues" evidence="5">
    <location>
        <begin position="1"/>
        <end position="10"/>
    </location>
</feature>
<feature type="region of interest" description="Disordered" evidence="5">
    <location>
        <begin position="1"/>
        <end position="47"/>
    </location>
</feature>
<sequence>MTGDNVRSERTPLLSSSSANNNNGFNTTQEPSSRDSPSSPGPLKQKQDEGISSLRGFLICISVWVLIFILTNNVSLITTIQSPIAMELDASSEVSWFTSAYLIAVTSITPVAGRLCTIFSPRVYLLASIMVQSCGLLVTSRAKSLAMFLAGRAVTGIGSAAVTPVAFILVTELTSPRRRGLFFGCINTGYTTGVACGAIIAGALEPLVGWRAVFWLQIPFALSAVTVAFFAIPKPRTALAQGSSSESLGKKLAQIDYLGVLSIIAAVVLLLYSLSSPHIQITPIILSFASFVLFLLIESTFASQPIVPMSVLRSRGNILTGIATVGVMTARWGVLFYTPTYVLTLRNWPQTKAGLTLIPTNLGFGLGGLLAGWLHIRRTGSFYLACIVTFVLFSLSMFAVSWISTPTSNIYLYILVLFLNGFIVGSLLNYSLAHVLHLTHPTTHVIVIPLNAMFRSLSGSFGSSVAGGLFLRTLQQSLTRGFADRGVDLAQKAELIRKLVGTPILVQRLTGVDREVALAGYETALRSIYMAGGVWAIFMLLVQAGTGWTAPEVVKDEEGAFGEESRESREGLTPVVSREPVAT</sequence>
<feature type="transmembrane region" description="Helical" evidence="6">
    <location>
        <begin position="382"/>
        <end position="404"/>
    </location>
</feature>
<dbReference type="AlphaFoldDB" id="A0A0D2ERY3"/>
<feature type="transmembrane region" description="Helical" evidence="6">
    <location>
        <begin position="410"/>
        <end position="430"/>
    </location>
</feature>
<proteinExistence type="predicted"/>
<dbReference type="GO" id="GO:0015174">
    <property type="term" value="F:basic amino acid transmembrane transporter activity"/>
    <property type="evidence" value="ECO:0007669"/>
    <property type="project" value="TreeGrafter"/>
</dbReference>
<protein>
    <recommendedName>
        <fullName evidence="7">Major facilitator superfamily (MFS) profile domain-containing protein</fullName>
    </recommendedName>
</protein>
<feature type="transmembrane region" description="Helical" evidence="6">
    <location>
        <begin position="145"/>
        <end position="169"/>
    </location>
</feature>
<gene>
    <name evidence="8" type="ORF">Z519_06523</name>
</gene>
<dbReference type="OrthoDB" id="4160219at2759"/>
<comment type="subcellular location">
    <subcellularLocation>
        <location evidence="1">Membrane</location>
        <topology evidence="1">Multi-pass membrane protein</topology>
    </subcellularLocation>
</comment>
<dbReference type="RefSeq" id="XP_016619345.1">
    <property type="nucleotide sequence ID" value="XM_016764263.1"/>
</dbReference>
<dbReference type="PANTHER" id="PTHR23501:SF6">
    <property type="entry name" value="MULTIDRUG TRANSPORTER, PUTATIVE (AFU_ORTHOLOGUE AFUA_3G14560)-RELATED"/>
    <property type="match status" value="1"/>
</dbReference>
<feature type="transmembrane region" description="Helical" evidence="6">
    <location>
        <begin position="94"/>
        <end position="116"/>
    </location>
</feature>
<dbReference type="InterPro" id="IPR036259">
    <property type="entry name" value="MFS_trans_sf"/>
</dbReference>
<keyword evidence="2 6" id="KW-0812">Transmembrane</keyword>
<feature type="domain" description="Major facilitator superfamily (MFS) profile" evidence="7">
    <location>
        <begin position="59"/>
        <end position="510"/>
    </location>
</feature>
<keyword evidence="3 6" id="KW-1133">Transmembrane helix</keyword>
<dbReference type="HOGENOM" id="CLU_000960_22_3_1"/>
<feature type="transmembrane region" description="Helical" evidence="6">
    <location>
        <begin position="252"/>
        <end position="272"/>
    </location>
</feature>
<keyword evidence="9" id="KW-1185">Reference proteome</keyword>
<dbReference type="InterPro" id="IPR011701">
    <property type="entry name" value="MFS"/>
</dbReference>
<feature type="transmembrane region" description="Helical" evidence="6">
    <location>
        <begin position="210"/>
        <end position="232"/>
    </location>
</feature>
<evidence type="ECO:0000256" key="1">
    <source>
        <dbReference type="ARBA" id="ARBA00004141"/>
    </source>
</evidence>
<evidence type="ECO:0000313" key="8">
    <source>
        <dbReference type="EMBL" id="KIW92676.1"/>
    </source>
</evidence>
<dbReference type="VEuPathDB" id="FungiDB:Z519_06523"/>
<dbReference type="Pfam" id="PF07690">
    <property type="entry name" value="MFS_1"/>
    <property type="match status" value="1"/>
</dbReference>
<dbReference type="GO" id="GO:0000329">
    <property type="term" value="C:fungal-type vacuole membrane"/>
    <property type="evidence" value="ECO:0007669"/>
    <property type="project" value="TreeGrafter"/>
</dbReference>
<dbReference type="EMBL" id="KN846988">
    <property type="protein sequence ID" value="KIW92676.1"/>
    <property type="molecule type" value="Genomic_DNA"/>
</dbReference>